<organism evidence="1">
    <name type="scientific">mine drainage metagenome</name>
    <dbReference type="NCBI Taxonomy" id="410659"/>
    <lineage>
        <taxon>unclassified sequences</taxon>
        <taxon>metagenomes</taxon>
        <taxon>ecological metagenomes</taxon>
    </lineage>
</organism>
<name>E6QX23_9ZZZZ</name>
<sequence>MKSATDRMLTAIYCDDIRYEMGNKLSFMGCYQGELFVPAAPTMLAKLCIHVTAWTPIARPFKSLIFRVLIDEKTELARQVVPPEYFVELPDTPDKTATRITNSAMLVFSPFVIEKPIILRVMADTEEGEISGPRLLIKIVPEMAYVPG</sequence>
<comment type="caution">
    <text evidence="1">The sequence shown here is derived from an EMBL/GenBank/DDBJ whole genome shotgun (WGS) entry which is preliminary data.</text>
</comment>
<proteinExistence type="predicted"/>
<gene>
    <name evidence="1" type="ORF">CARN7_2644</name>
</gene>
<evidence type="ECO:0000313" key="1">
    <source>
        <dbReference type="EMBL" id="CBI11797.1"/>
    </source>
</evidence>
<accession>E6QX23</accession>
<protein>
    <submittedName>
        <fullName evidence="1">Uncharacterized protein</fullName>
    </submittedName>
</protein>
<dbReference type="AlphaFoldDB" id="E6QX23"/>
<dbReference type="EMBL" id="CABR01000167">
    <property type="protein sequence ID" value="CBI11797.1"/>
    <property type="molecule type" value="Genomic_DNA"/>
</dbReference>
<reference evidence="1" key="1">
    <citation type="submission" date="2009-10" db="EMBL/GenBank/DDBJ databases">
        <title>Diversity of trophic interactions inside an arsenic-rich microbial ecosystem.</title>
        <authorList>
            <person name="Bertin P.N."/>
            <person name="Heinrich-Salmeron A."/>
            <person name="Pelletier E."/>
            <person name="Goulhen-Chollet F."/>
            <person name="Arsene-Ploetze F."/>
            <person name="Gallien S."/>
            <person name="Calteau A."/>
            <person name="Vallenet D."/>
            <person name="Casiot C."/>
            <person name="Chane-Woon-Ming B."/>
            <person name="Giloteaux L."/>
            <person name="Barakat M."/>
            <person name="Bonnefoy V."/>
            <person name="Bruneel O."/>
            <person name="Chandler M."/>
            <person name="Cleiss J."/>
            <person name="Duran R."/>
            <person name="Elbaz-Poulichet F."/>
            <person name="Fonknechten N."/>
            <person name="Lauga B."/>
            <person name="Mornico D."/>
            <person name="Ortet P."/>
            <person name="Schaeffer C."/>
            <person name="Siguier P."/>
            <person name="Alexander Thil Smith A."/>
            <person name="Van Dorsselaer A."/>
            <person name="Weissenbach J."/>
            <person name="Medigue C."/>
            <person name="Le Paslier D."/>
        </authorList>
    </citation>
    <scope>NUCLEOTIDE SEQUENCE</scope>
</reference>